<keyword evidence="2" id="KW-1185">Reference proteome</keyword>
<name>A0ABX9FYC7_9BURK</name>
<reference evidence="1 2" key="1">
    <citation type="submission" date="2018-06" db="EMBL/GenBank/DDBJ databases">
        <title>Genomic Encyclopedia of Type Strains, Phase III (KMG-III): the genomes of soil and plant-associated and newly described type strains.</title>
        <authorList>
            <person name="Whitman W."/>
        </authorList>
    </citation>
    <scope>NUCLEOTIDE SEQUENCE [LARGE SCALE GENOMIC DNA]</scope>
    <source>
        <strain evidence="1 2">CECT 7342</strain>
    </source>
</reference>
<evidence type="ECO:0000313" key="1">
    <source>
        <dbReference type="EMBL" id="RBP10640.1"/>
    </source>
</evidence>
<proteinExistence type="predicted"/>
<evidence type="ECO:0000313" key="2">
    <source>
        <dbReference type="Proteomes" id="UP000252124"/>
    </source>
</evidence>
<comment type="caution">
    <text evidence="1">The sequence shown here is derived from an EMBL/GenBank/DDBJ whole genome shotgun (WGS) entry which is preliminary data.</text>
</comment>
<accession>A0ABX9FYC7</accession>
<protein>
    <submittedName>
        <fullName evidence="1">Uncharacterized protein</fullName>
    </submittedName>
</protein>
<gene>
    <name evidence="1" type="ORF">DFP87_1253</name>
</gene>
<organism evidence="1 2">
    <name type="scientific">Achromobacter marplatensis</name>
    <dbReference type="NCBI Taxonomy" id="470868"/>
    <lineage>
        <taxon>Bacteria</taxon>
        <taxon>Pseudomonadati</taxon>
        <taxon>Pseudomonadota</taxon>
        <taxon>Betaproteobacteria</taxon>
        <taxon>Burkholderiales</taxon>
        <taxon>Alcaligenaceae</taxon>
        <taxon>Achromobacter</taxon>
    </lineage>
</organism>
<sequence>MSRMKEGLYQYCLMLASVGLQVSPKNSVVTTPHDQKVLKRWAANWLLAEVESEDEA</sequence>
<dbReference type="Proteomes" id="UP000252124">
    <property type="component" value="Unassembled WGS sequence"/>
</dbReference>
<dbReference type="EMBL" id="QNRM01000025">
    <property type="protein sequence ID" value="RBP10640.1"/>
    <property type="molecule type" value="Genomic_DNA"/>
</dbReference>